<feature type="compositionally biased region" description="Basic and acidic residues" evidence="1">
    <location>
        <begin position="735"/>
        <end position="749"/>
    </location>
</feature>
<dbReference type="OrthoDB" id="62853at2759"/>
<dbReference type="SMART" id="SM00293">
    <property type="entry name" value="PWWP"/>
    <property type="match status" value="1"/>
</dbReference>
<evidence type="ECO:0000313" key="4">
    <source>
        <dbReference type="Proteomes" id="UP001152484"/>
    </source>
</evidence>
<dbReference type="Pfam" id="PF00855">
    <property type="entry name" value="PWWP"/>
    <property type="match status" value="1"/>
</dbReference>
<dbReference type="CDD" id="cd05162">
    <property type="entry name" value="PWWP"/>
    <property type="match status" value="1"/>
</dbReference>
<dbReference type="PANTHER" id="PTHR10688">
    <property type="entry name" value="PWWP DOMAIN-CONTAINING PROTEIN"/>
    <property type="match status" value="1"/>
</dbReference>
<feature type="region of interest" description="Disordered" evidence="1">
    <location>
        <begin position="726"/>
        <end position="749"/>
    </location>
</feature>
<feature type="region of interest" description="Disordered" evidence="1">
    <location>
        <begin position="1"/>
        <end position="50"/>
    </location>
</feature>
<feature type="compositionally biased region" description="Polar residues" evidence="1">
    <location>
        <begin position="29"/>
        <end position="47"/>
    </location>
</feature>
<protein>
    <recommendedName>
        <fullName evidence="2">PWWP domain-containing protein</fullName>
    </recommendedName>
</protein>
<evidence type="ECO:0000256" key="1">
    <source>
        <dbReference type="SAM" id="MobiDB-lite"/>
    </source>
</evidence>
<feature type="domain" description="PWWP" evidence="2">
    <location>
        <begin position="146"/>
        <end position="207"/>
    </location>
</feature>
<comment type="caution">
    <text evidence="3">The sequence shown here is derived from an EMBL/GenBank/DDBJ whole genome shotgun (WGS) entry which is preliminary data.</text>
</comment>
<gene>
    <name evidence="3" type="ORF">CEURO_LOCUS10004</name>
</gene>
<name>A0A9P0Z545_CUSEU</name>
<keyword evidence="4" id="KW-1185">Reference proteome</keyword>
<dbReference type="EMBL" id="CAMAPE010000019">
    <property type="protein sequence ID" value="CAH9087304.1"/>
    <property type="molecule type" value="Genomic_DNA"/>
</dbReference>
<feature type="region of interest" description="Disordered" evidence="1">
    <location>
        <begin position="441"/>
        <end position="461"/>
    </location>
</feature>
<evidence type="ECO:0000313" key="3">
    <source>
        <dbReference type="EMBL" id="CAH9087304.1"/>
    </source>
</evidence>
<reference evidence="3" key="1">
    <citation type="submission" date="2022-07" db="EMBL/GenBank/DDBJ databases">
        <authorList>
            <person name="Macas J."/>
            <person name="Novak P."/>
            <person name="Neumann P."/>
        </authorList>
    </citation>
    <scope>NUCLEOTIDE SEQUENCE</scope>
</reference>
<dbReference type="InterPro" id="IPR000313">
    <property type="entry name" value="PWWP_dom"/>
</dbReference>
<dbReference type="Gene3D" id="2.30.30.140">
    <property type="match status" value="1"/>
</dbReference>
<feature type="compositionally biased region" description="Basic and acidic residues" evidence="1">
    <location>
        <begin position="685"/>
        <end position="707"/>
    </location>
</feature>
<dbReference type="AlphaFoldDB" id="A0A9P0Z545"/>
<sequence>MLSVMRSKAFDSNRRSDSIRVTDLRASLPPSSGSGNEAASSISTDSGDPQAYKIVENDRGMDLDRGVCLSSNNSAEARVRDPHTDSKEGSVHKFMTIKNERRDLNAELKNSGSLVPVNMEYDMMLSKFDDFAASGKPWAVGWGYEMGDMVWGKVKSHPWWPGHIFHEAFATTSVQRSKRDGHILVAFFGDSSYGWFEPSELVPFDSNFHDKSQQTNLRSFTKAVDEAIDELSRRCALGLVCSCRPVYNFRPISAEGFFEVDFNENEKNFIYSASQIKKSRESFNPRETLAFTKKMALTPMSGDCGNITIIKNKATALAYRKAVFAPDDPTYAEAFGAHVTKNLQHIQRVTQPSKVPQRASLSGRVVSLDAVGKGKSSAKHNKAIDKSEKDRYLFKRRDEPENVKGRGAGEVQAGGFSTPLPFNVVDIPLSVTDSAAKCTSIEAHTEQPRKQNAPVVDKSPRSLQQVENCVGEMQHIPLSAEAKPQSEGPKVSSLGGTEKVKSRKRPVTSETSQLLEEEEKKKKKKKKKIPGLNTSFSEKKVVAGGGEESVVVNQTLILGGGSNPVSLVDPRREVVTEKGNQRSEQRAVSLEATGIKNGEDLPHLLCDLQSLALNPFYHLARGCPATARTAFLRFRSLVYQKSLGNESPDENESNQESHSGRLSAASDGAPAEMKTRPPHKPSVSGHDDAMRVERKRAPSDRQEEISVKKKKKMNDLRVLAAERKAGSQRISEVQPKNDGKKVVSKPGGEELSKRRMIEQHPLSAKELSSEPTMLIMKFPPKGALPSVPELKVKFSRFGALDHSATRVYWKSSTCRLVYRYKKHAEAALRYAESTTHLFGNADVKCSLREADAPPETATFKTVAVPPPREDNFASAAVGGGGGLQFNRDSDRLLPHAGGRVTPQQQLKSCLKRLPPSEETGNGGNNRGTIPRVKFDLGGEDSNRAELLIDSKNTKTTAAPSSDTTTTTTNIKNFSKVILPPSPQLHSPPAIISTTTTITTQFHNTPTNLHFTEMTPHRNVHNFSAPFAATPTINVDVSQQMLGLLAKCHEVLTNLTNVLGYSPYRPL</sequence>
<dbReference type="PANTHER" id="PTHR10688:SF5">
    <property type="entry name" value="PWWP DOMAIN-CONTAINING PROTEIN 1-RELATED"/>
    <property type="match status" value="1"/>
</dbReference>
<dbReference type="InterPro" id="IPR052657">
    <property type="entry name" value="PDP_family_Arabidopsis"/>
</dbReference>
<dbReference type="SUPFAM" id="SSF63748">
    <property type="entry name" value="Tudor/PWWP/MBT"/>
    <property type="match status" value="1"/>
</dbReference>
<proteinExistence type="predicted"/>
<dbReference type="PROSITE" id="PS50812">
    <property type="entry name" value="PWWP"/>
    <property type="match status" value="1"/>
</dbReference>
<dbReference type="Proteomes" id="UP001152484">
    <property type="component" value="Unassembled WGS sequence"/>
</dbReference>
<organism evidence="3 4">
    <name type="scientific">Cuscuta europaea</name>
    <name type="common">European dodder</name>
    <dbReference type="NCBI Taxonomy" id="41803"/>
    <lineage>
        <taxon>Eukaryota</taxon>
        <taxon>Viridiplantae</taxon>
        <taxon>Streptophyta</taxon>
        <taxon>Embryophyta</taxon>
        <taxon>Tracheophyta</taxon>
        <taxon>Spermatophyta</taxon>
        <taxon>Magnoliopsida</taxon>
        <taxon>eudicotyledons</taxon>
        <taxon>Gunneridae</taxon>
        <taxon>Pentapetalae</taxon>
        <taxon>asterids</taxon>
        <taxon>lamiids</taxon>
        <taxon>Solanales</taxon>
        <taxon>Convolvulaceae</taxon>
        <taxon>Cuscuteae</taxon>
        <taxon>Cuscuta</taxon>
        <taxon>Cuscuta subgen. Cuscuta</taxon>
    </lineage>
</organism>
<feature type="region of interest" description="Disordered" evidence="1">
    <location>
        <begin position="643"/>
        <end position="708"/>
    </location>
</feature>
<feature type="region of interest" description="Disordered" evidence="1">
    <location>
        <begin position="478"/>
        <end position="531"/>
    </location>
</feature>
<accession>A0A9P0Z545</accession>
<evidence type="ECO:0000259" key="2">
    <source>
        <dbReference type="PROSITE" id="PS50812"/>
    </source>
</evidence>
<feature type="compositionally biased region" description="Basic and acidic residues" evidence="1">
    <location>
        <begin position="8"/>
        <end position="23"/>
    </location>
</feature>